<gene>
    <name evidence="12 14" type="primary">nth</name>
    <name evidence="14" type="ORF">GTO89_04050</name>
</gene>
<dbReference type="Proteomes" id="UP000471031">
    <property type="component" value="Unassembled WGS sequence"/>
</dbReference>
<name>A0A845L9E9_HELGE</name>
<dbReference type="SMART" id="SM00478">
    <property type="entry name" value="ENDO3c"/>
    <property type="match status" value="1"/>
</dbReference>
<keyword evidence="14" id="KW-0255">Endonuclease</keyword>
<evidence type="ECO:0000259" key="13">
    <source>
        <dbReference type="SMART" id="SM00478"/>
    </source>
</evidence>
<evidence type="ECO:0000256" key="4">
    <source>
        <dbReference type="ARBA" id="ARBA00022763"/>
    </source>
</evidence>
<dbReference type="NCBIfam" id="TIGR01083">
    <property type="entry name" value="nth"/>
    <property type="match status" value="1"/>
</dbReference>
<dbReference type="InterPro" id="IPR004035">
    <property type="entry name" value="Endouclease-III_FeS-bd_BS"/>
</dbReference>
<feature type="domain" description="HhH-GPD" evidence="13">
    <location>
        <begin position="36"/>
        <end position="183"/>
    </location>
</feature>
<evidence type="ECO:0000256" key="8">
    <source>
        <dbReference type="ARBA" id="ARBA00023125"/>
    </source>
</evidence>
<comment type="similarity">
    <text evidence="1 12">Belongs to the Nth/MutY family.</text>
</comment>
<dbReference type="PANTHER" id="PTHR10359:SF18">
    <property type="entry name" value="ENDONUCLEASE III"/>
    <property type="match status" value="1"/>
</dbReference>
<keyword evidence="15" id="KW-1185">Reference proteome</keyword>
<comment type="catalytic activity">
    <reaction evidence="12">
        <text>2'-deoxyribonucleotide-(2'-deoxyribose 5'-phosphate)-2'-deoxyribonucleotide-DNA = a 3'-end 2'-deoxyribonucleotide-(2,3-dehydro-2,3-deoxyribose 5'-phosphate)-DNA + a 5'-end 5'-phospho-2'-deoxyribonucleoside-DNA + H(+)</text>
        <dbReference type="Rhea" id="RHEA:66592"/>
        <dbReference type="Rhea" id="RHEA-COMP:13180"/>
        <dbReference type="Rhea" id="RHEA-COMP:16897"/>
        <dbReference type="Rhea" id="RHEA-COMP:17067"/>
        <dbReference type="ChEBI" id="CHEBI:15378"/>
        <dbReference type="ChEBI" id="CHEBI:136412"/>
        <dbReference type="ChEBI" id="CHEBI:157695"/>
        <dbReference type="ChEBI" id="CHEBI:167181"/>
        <dbReference type="EC" id="4.2.99.18"/>
    </reaction>
</comment>
<comment type="function">
    <text evidence="12">DNA repair enzyme that has both DNA N-glycosylase activity and AP-lyase activity. The DNA N-glycosylase activity releases various damaged pyrimidines from DNA by cleaving the N-glycosidic bond, leaving an AP (apurinic/apyrimidinic) site. The AP-lyase activity cleaves the phosphodiester bond 3' to the AP site by a beta-elimination, leaving a 3'-terminal unsaturated sugar and a product with a terminal 5'-phosphate.</text>
</comment>
<dbReference type="PIRSF" id="PIRSF001435">
    <property type="entry name" value="Nth"/>
    <property type="match status" value="1"/>
</dbReference>
<dbReference type="AlphaFoldDB" id="A0A845L9E9"/>
<dbReference type="GO" id="GO:0003677">
    <property type="term" value="F:DNA binding"/>
    <property type="evidence" value="ECO:0007669"/>
    <property type="project" value="UniProtKB-UniRule"/>
</dbReference>
<dbReference type="Gene3D" id="1.10.1670.10">
    <property type="entry name" value="Helix-hairpin-Helix base-excision DNA repair enzymes (C-terminal)"/>
    <property type="match status" value="1"/>
</dbReference>
<dbReference type="PANTHER" id="PTHR10359">
    <property type="entry name" value="A/G-SPECIFIC ADENINE GLYCOSYLASE/ENDONUCLEASE III"/>
    <property type="match status" value="1"/>
</dbReference>
<evidence type="ECO:0000256" key="2">
    <source>
        <dbReference type="ARBA" id="ARBA00022485"/>
    </source>
</evidence>
<comment type="cofactor">
    <cofactor evidence="12">
        <name>[4Fe-4S] cluster</name>
        <dbReference type="ChEBI" id="CHEBI:49883"/>
    </cofactor>
    <text evidence="12">Binds 1 [4Fe-4S] cluster.</text>
</comment>
<dbReference type="SUPFAM" id="SSF48150">
    <property type="entry name" value="DNA-glycosylase"/>
    <property type="match status" value="1"/>
</dbReference>
<dbReference type="OrthoDB" id="9800977at2"/>
<dbReference type="Pfam" id="PF00730">
    <property type="entry name" value="HhH-GPD"/>
    <property type="match status" value="1"/>
</dbReference>
<keyword evidence="7 12" id="KW-0411">Iron-sulfur</keyword>
<dbReference type="RefSeq" id="WP_161261013.1">
    <property type="nucleotide sequence ID" value="NZ_JAFBDC010000006.1"/>
</dbReference>
<dbReference type="EMBL" id="WXEX01000003">
    <property type="protein sequence ID" value="MZP42211.1"/>
    <property type="molecule type" value="Genomic_DNA"/>
</dbReference>
<keyword evidence="5 12" id="KW-0378">Hydrolase</keyword>
<evidence type="ECO:0000256" key="3">
    <source>
        <dbReference type="ARBA" id="ARBA00022723"/>
    </source>
</evidence>
<keyword evidence="8 12" id="KW-0238">DNA-binding</keyword>
<evidence type="ECO:0000313" key="14">
    <source>
        <dbReference type="EMBL" id="MZP42211.1"/>
    </source>
</evidence>
<feature type="binding site" evidence="12">
    <location>
        <position position="201"/>
    </location>
    <ligand>
        <name>[4Fe-4S] cluster</name>
        <dbReference type="ChEBI" id="CHEBI:49883"/>
    </ligand>
</feature>
<evidence type="ECO:0000256" key="5">
    <source>
        <dbReference type="ARBA" id="ARBA00022801"/>
    </source>
</evidence>
<dbReference type="PROSITE" id="PS00764">
    <property type="entry name" value="ENDONUCLEASE_III_1"/>
    <property type="match status" value="1"/>
</dbReference>
<keyword evidence="3 12" id="KW-0479">Metal-binding</keyword>
<evidence type="ECO:0000256" key="12">
    <source>
        <dbReference type="HAMAP-Rule" id="MF_00942"/>
    </source>
</evidence>
<feature type="binding site" evidence="12">
    <location>
        <position position="185"/>
    </location>
    <ligand>
        <name>[4Fe-4S] cluster</name>
        <dbReference type="ChEBI" id="CHEBI:49883"/>
    </ligand>
</feature>
<feature type="binding site" evidence="12">
    <location>
        <position position="195"/>
    </location>
    <ligand>
        <name>[4Fe-4S] cluster</name>
        <dbReference type="ChEBI" id="CHEBI:49883"/>
    </ligand>
</feature>
<evidence type="ECO:0000313" key="15">
    <source>
        <dbReference type="Proteomes" id="UP000471031"/>
    </source>
</evidence>
<keyword evidence="9 12" id="KW-0234">DNA repair</keyword>
<dbReference type="GO" id="GO:0006285">
    <property type="term" value="P:base-excision repair, AP site formation"/>
    <property type="evidence" value="ECO:0007669"/>
    <property type="project" value="TreeGrafter"/>
</dbReference>
<sequence>MDRHSQILATLADMYPDARCALHFRNPFELLIATMLAAQATDKSVNLVTPALFAKAPTPEAMLLLSQEELEDLIKSIGLYRNKARNIRAACRLLVEKHGGQTPNCRELLEELPGVGRKTASVVLAEAFQEPAIAVDTHVFRVSNRLGLAQAADVVKTEQELMSNIPRELWAKAHHWLIFHGRQVCHARKPACRDCRLAEQCREYTGVNVETGEETE</sequence>
<dbReference type="InterPro" id="IPR023170">
    <property type="entry name" value="HhH_base_excis_C"/>
</dbReference>
<dbReference type="FunFam" id="1.10.340.30:FF:000001">
    <property type="entry name" value="Endonuclease III"/>
    <property type="match status" value="1"/>
</dbReference>
<feature type="binding site" evidence="12">
    <location>
        <position position="192"/>
    </location>
    <ligand>
        <name>[4Fe-4S] cluster</name>
        <dbReference type="ChEBI" id="CHEBI:49883"/>
    </ligand>
</feature>
<keyword evidence="2 12" id="KW-0004">4Fe-4S</keyword>
<dbReference type="GO" id="GO:0019104">
    <property type="term" value="F:DNA N-glycosylase activity"/>
    <property type="evidence" value="ECO:0007669"/>
    <property type="project" value="UniProtKB-UniRule"/>
</dbReference>
<organism evidence="14 15">
    <name type="scientific">Heliomicrobium gestii</name>
    <name type="common">Heliobacterium gestii</name>
    <dbReference type="NCBI Taxonomy" id="2699"/>
    <lineage>
        <taxon>Bacteria</taxon>
        <taxon>Bacillati</taxon>
        <taxon>Bacillota</taxon>
        <taxon>Clostridia</taxon>
        <taxon>Eubacteriales</taxon>
        <taxon>Heliobacteriaceae</taxon>
        <taxon>Heliomicrobium</taxon>
    </lineage>
</organism>
<dbReference type="HAMAP" id="MF_00942">
    <property type="entry name" value="Nth"/>
    <property type="match status" value="1"/>
</dbReference>
<dbReference type="GO" id="GO:0051539">
    <property type="term" value="F:4 iron, 4 sulfur cluster binding"/>
    <property type="evidence" value="ECO:0007669"/>
    <property type="project" value="UniProtKB-UniRule"/>
</dbReference>
<evidence type="ECO:0000256" key="7">
    <source>
        <dbReference type="ARBA" id="ARBA00023014"/>
    </source>
</evidence>
<accession>A0A845L9E9</accession>
<comment type="caution">
    <text evidence="14">The sequence shown here is derived from an EMBL/GenBank/DDBJ whole genome shotgun (WGS) entry which is preliminary data.</text>
</comment>
<dbReference type="InterPro" id="IPR005759">
    <property type="entry name" value="Nth"/>
</dbReference>
<evidence type="ECO:0000256" key="11">
    <source>
        <dbReference type="ARBA" id="ARBA00023295"/>
    </source>
</evidence>
<keyword evidence="4 12" id="KW-0227">DNA damage</keyword>
<reference evidence="14 15" key="1">
    <citation type="submission" date="2020-01" db="EMBL/GenBank/DDBJ databases">
        <title>Whole genome sequence of Heliobacterium gestii DSM 11169.</title>
        <authorList>
            <person name="Kyndt J.A."/>
            <person name="Meyer T.E."/>
        </authorList>
    </citation>
    <scope>NUCLEOTIDE SEQUENCE [LARGE SCALE GENOMIC DNA]</scope>
    <source>
        <strain evidence="14 15">DSM 11169</strain>
    </source>
</reference>
<keyword evidence="10 12" id="KW-0456">Lyase</keyword>
<keyword evidence="11 12" id="KW-0326">Glycosidase</keyword>
<evidence type="ECO:0000256" key="1">
    <source>
        <dbReference type="ARBA" id="ARBA00008343"/>
    </source>
</evidence>
<protein>
    <recommendedName>
        <fullName evidence="12">Endonuclease III</fullName>
        <ecNumber evidence="12">4.2.99.18</ecNumber>
    </recommendedName>
    <alternativeName>
        <fullName evidence="12">DNA-(apurinic or apyrimidinic site) lyase</fullName>
    </alternativeName>
</protein>
<dbReference type="CDD" id="cd00056">
    <property type="entry name" value="ENDO3c"/>
    <property type="match status" value="1"/>
</dbReference>
<keyword evidence="6 12" id="KW-0408">Iron</keyword>
<dbReference type="InterPro" id="IPR003265">
    <property type="entry name" value="HhH-GPD_domain"/>
</dbReference>
<dbReference type="GO" id="GO:0046872">
    <property type="term" value="F:metal ion binding"/>
    <property type="evidence" value="ECO:0007669"/>
    <property type="project" value="UniProtKB-KW"/>
</dbReference>
<dbReference type="InterPro" id="IPR011257">
    <property type="entry name" value="DNA_glycosylase"/>
</dbReference>
<evidence type="ECO:0000256" key="6">
    <source>
        <dbReference type="ARBA" id="ARBA00023004"/>
    </source>
</evidence>
<dbReference type="GO" id="GO:0140078">
    <property type="term" value="F:class I DNA-(apurinic or apyrimidinic site) endonuclease activity"/>
    <property type="evidence" value="ECO:0007669"/>
    <property type="project" value="UniProtKB-EC"/>
</dbReference>
<proteinExistence type="inferred from homology"/>
<dbReference type="Gene3D" id="1.10.340.30">
    <property type="entry name" value="Hypothetical protein, domain 2"/>
    <property type="match status" value="1"/>
</dbReference>
<evidence type="ECO:0000256" key="9">
    <source>
        <dbReference type="ARBA" id="ARBA00023204"/>
    </source>
</evidence>
<dbReference type="FunFam" id="1.10.1670.10:FF:000001">
    <property type="entry name" value="Endonuclease III"/>
    <property type="match status" value="1"/>
</dbReference>
<dbReference type="EC" id="4.2.99.18" evidence="12"/>
<evidence type="ECO:0000256" key="10">
    <source>
        <dbReference type="ARBA" id="ARBA00023239"/>
    </source>
</evidence>
<keyword evidence="14" id="KW-0540">Nuclease</keyword>